<evidence type="ECO:0000313" key="1">
    <source>
        <dbReference type="Proteomes" id="UP000887566"/>
    </source>
</evidence>
<sequence length="110" mass="12480">MHQDAFITALEFVCNADDDRSIEGITNALAFWLQLSDETTKLVKLTFGLFNGPLRPNLVDRTLERLLANSTFDGCKLQKATGRRSLLLWRNAQVKFAIVNGHTDPLFDIW</sequence>
<dbReference type="AlphaFoldDB" id="A0A914UX27"/>
<keyword evidence="1" id="KW-1185">Reference proteome</keyword>
<evidence type="ECO:0000313" key="2">
    <source>
        <dbReference type="WBParaSite" id="PSAMB.scaffold1332size32835.g12469.t1"/>
    </source>
</evidence>
<name>A0A914UX27_9BILA</name>
<reference evidence="2" key="1">
    <citation type="submission" date="2022-11" db="UniProtKB">
        <authorList>
            <consortium name="WormBaseParasite"/>
        </authorList>
    </citation>
    <scope>IDENTIFICATION</scope>
</reference>
<organism evidence="1 2">
    <name type="scientific">Plectus sambesii</name>
    <dbReference type="NCBI Taxonomy" id="2011161"/>
    <lineage>
        <taxon>Eukaryota</taxon>
        <taxon>Metazoa</taxon>
        <taxon>Ecdysozoa</taxon>
        <taxon>Nematoda</taxon>
        <taxon>Chromadorea</taxon>
        <taxon>Plectida</taxon>
        <taxon>Plectina</taxon>
        <taxon>Plectoidea</taxon>
        <taxon>Plectidae</taxon>
        <taxon>Plectus</taxon>
    </lineage>
</organism>
<dbReference type="WBParaSite" id="PSAMB.scaffold1332size32835.g12469.t1">
    <property type="protein sequence ID" value="PSAMB.scaffold1332size32835.g12469.t1"/>
    <property type="gene ID" value="PSAMB.scaffold1332size32835.g12469"/>
</dbReference>
<accession>A0A914UX27</accession>
<dbReference type="Proteomes" id="UP000887566">
    <property type="component" value="Unplaced"/>
</dbReference>
<protein>
    <submittedName>
        <fullName evidence="2">Uncharacterized protein</fullName>
    </submittedName>
</protein>
<proteinExistence type="predicted"/>